<evidence type="ECO:0000313" key="2">
    <source>
        <dbReference type="EMBL" id="AWB90789.1"/>
    </source>
</evidence>
<evidence type="ECO:0000313" key="3">
    <source>
        <dbReference type="Proteomes" id="UP000244384"/>
    </source>
</evidence>
<reference evidence="3" key="1">
    <citation type="submission" date="2018-01" db="EMBL/GenBank/DDBJ databases">
        <authorList>
            <person name="Li J."/>
        </authorList>
    </citation>
    <scope>NUCLEOTIDE SEQUENCE [LARGE SCALE GENOMIC DNA]</scope>
    <source>
        <strain evidence="3">592</strain>
    </source>
</reference>
<feature type="transmembrane region" description="Helical" evidence="1">
    <location>
        <begin position="25"/>
        <end position="45"/>
    </location>
</feature>
<dbReference type="Proteomes" id="UP000244384">
    <property type="component" value="Chromosome"/>
</dbReference>
<keyword evidence="3" id="KW-1185">Reference proteome</keyword>
<evidence type="ECO:0008006" key="4">
    <source>
        <dbReference type="Google" id="ProtNLM"/>
    </source>
</evidence>
<sequence length="276" mass="28863">MMSTMTTTASIEASRWTQHRPVRSTLVVGVLALLVVGTTAVFVLLVPRDTAGVVTVAGAVVGGASTLVVLARNVRARFARGRLAVRTGDGHLVVPGDAPTAYALLGVAGGYLAFFLGIGLLAVTSSYDGAWAPVVVTAVVLALGAPMIVRLVRGHYRLNRLELTPTEVRSHGYVRTYALAWDDVLSVTLRVDPAPVAVLEGRVPPTVTGPRETLGESSVGGRAPTEVHLPIATAGSSLDAIAELVDFYRSHPAARPELGDDRAVQRIRSGLLGPTP</sequence>
<organism evidence="2 3">
    <name type="scientific">Aeromicrobium chenweiae</name>
    <dbReference type="NCBI Taxonomy" id="2079793"/>
    <lineage>
        <taxon>Bacteria</taxon>
        <taxon>Bacillati</taxon>
        <taxon>Actinomycetota</taxon>
        <taxon>Actinomycetes</taxon>
        <taxon>Propionibacteriales</taxon>
        <taxon>Nocardioidaceae</taxon>
        <taxon>Aeromicrobium</taxon>
    </lineage>
</organism>
<feature type="transmembrane region" description="Helical" evidence="1">
    <location>
        <begin position="130"/>
        <end position="152"/>
    </location>
</feature>
<gene>
    <name evidence="2" type="ORF">C3E78_00260</name>
</gene>
<evidence type="ECO:0000256" key="1">
    <source>
        <dbReference type="SAM" id="Phobius"/>
    </source>
</evidence>
<feature type="transmembrane region" description="Helical" evidence="1">
    <location>
        <begin position="101"/>
        <end position="124"/>
    </location>
</feature>
<keyword evidence="1" id="KW-1133">Transmembrane helix</keyword>
<protein>
    <recommendedName>
        <fullName evidence="4">PH domain-containing protein</fullName>
    </recommendedName>
</protein>
<dbReference type="KEGG" id="aez:C3E78_00260"/>
<feature type="transmembrane region" description="Helical" evidence="1">
    <location>
        <begin position="51"/>
        <end position="71"/>
    </location>
</feature>
<keyword evidence="1" id="KW-0472">Membrane</keyword>
<accession>A0A2S0WHH8</accession>
<dbReference type="AlphaFoldDB" id="A0A2S0WHH8"/>
<keyword evidence="1" id="KW-0812">Transmembrane</keyword>
<name>A0A2S0WHH8_9ACTN</name>
<proteinExistence type="predicted"/>
<dbReference type="EMBL" id="CP026952">
    <property type="protein sequence ID" value="AWB90789.1"/>
    <property type="molecule type" value="Genomic_DNA"/>
</dbReference>